<evidence type="ECO:0000256" key="2">
    <source>
        <dbReference type="ARBA" id="ARBA00022723"/>
    </source>
</evidence>
<dbReference type="GO" id="GO:0009055">
    <property type="term" value="F:electron transfer activity"/>
    <property type="evidence" value="ECO:0007669"/>
    <property type="project" value="InterPro"/>
</dbReference>
<dbReference type="AlphaFoldDB" id="A0A1J5QBD3"/>
<gene>
    <name evidence="5" type="primary">moxG_5</name>
    <name evidence="5" type="ORF">GALL_373020</name>
</gene>
<dbReference type="GO" id="GO:0020037">
    <property type="term" value="F:heme binding"/>
    <property type="evidence" value="ECO:0007669"/>
    <property type="project" value="InterPro"/>
</dbReference>
<dbReference type="EMBL" id="MLJW01000991">
    <property type="protein sequence ID" value="OIQ80937.1"/>
    <property type="molecule type" value="Genomic_DNA"/>
</dbReference>
<feature type="domain" description="Cytochrome c" evidence="4">
    <location>
        <begin position="79"/>
        <end position="170"/>
    </location>
</feature>
<dbReference type="SUPFAM" id="SSF46626">
    <property type="entry name" value="Cytochrome c"/>
    <property type="match status" value="1"/>
</dbReference>
<dbReference type="InterPro" id="IPR009056">
    <property type="entry name" value="Cyt_c-like_dom"/>
</dbReference>
<protein>
    <submittedName>
        <fullName evidence="5">Cytochrome c-L</fullName>
    </submittedName>
</protein>
<name>A0A1J5QBD3_9ZZZZ</name>
<keyword evidence="2" id="KW-0479">Metal-binding</keyword>
<accession>A0A1J5QBD3</accession>
<evidence type="ECO:0000259" key="4">
    <source>
        <dbReference type="PROSITE" id="PS51007"/>
    </source>
</evidence>
<dbReference type="Gene3D" id="1.10.760.10">
    <property type="entry name" value="Cytochrome c-like domain"/>
    <property type="match status" value="1"/>
</dbReference>
<dbReference type="InterPro" id="IPR036909">
    <property type="entry name" value="Cyt_c-like_dom_sf"/>
</dbReference>
<dbReference type="PROSITE" id="PS51007">
    <property type="entry name" value="CYTC"/>
    <property type="match status" value="1"/>
</dbReference>
<proteinExistence type="predicted"/>
<organism evidence="5">
    <name type="scientific">mine drainage metagenome</name>
    <dbReference type="NCBI Taxonomy" id="410659"/>
    <lineage>
        <taxon>unclassified sequences</taxon>
        <taxon>metagenomes</taxon>
        <taxon>ecological metagenomes</taxon>
    </lineage>
</organism>
<keyword evidence="1" id="KW-0349">Heme</keyword>
<dbReference type="GO" id="GO:0046872">
    <property type="term" value="F:metal ion binding"/>
    <property type="evidence" value="ECO:0007669"/>
    <property type="project" value="UniProtKB-KW"/>
</dbReference>
<dbReference type="Pfam" id="PF00034">
    <property type="entry name" value="Cytochrom_C"/>
    <property type="match status" value="1"/>
</dbReference>
<reference evidence="5" key="1">
    <citation type="submission" date="2016-10" db="EMBL/GenBank/DDBJ databases">
        <title>Sequence of Gallionella enrichment culture.</title>
        <authorList>
            <person name="Poehlein A."/>
            <person name="Muehling M."/>
            <person name="Daniel R."/>
        </authorList>
    </citation>
    <scope>NUCLEOTIDE SEQUENCE</scope>
</reference>
<sequence length="173" mass="18218">MKNRCSRLALVLLLNATIFAADANADAAAAPAAGGTHSRLSFVTTQDGSPLLISSKLFNTKQARKFLHTGKNPYLGNQAAIDQGKKIFELWSCTACHGGNAQGQIGPSLHGPNFHYPKDATDKGMFETIWHGTNGGMGAKGIGLMDPTDASNGLTPDDVLKVISWVRSLGANP</sequence>
<evidence type="ECO:0000256" key="3">
    <source>
        <dbReference type="ARBA" id="ARBA00023004"/>
    </source>
</evidence>
<comment type="caution">
    <text evidence="5">The sequence shown here is derived from an EMBL/GenBank/DDBJ whole genome shotgun (WGS) entry which is preliminary data.</text>
</comment>
<evidence type="ECO:0000256" key="1">
    <source>
        <dbReference type="ARBA" id="ARBA00022617"/>
    </source>
</evidence>
<keyword evidence="3" id="KW-0408">Iron</keyword>
<evidence type="ECO:0000313" key="5">
    <source>
        <dbReference type="EMBL" id="OIQ80937.1"/>
    </source>
</evidence>